<evidence type="ECO:0000256" key="4">
    <source>
        <dbReference type="ARBA" id="ARBA00022512"/>
    </source>
</evidence>
<keyword evidence="6" id="KW-0732">Signal</keyword>
<evidence type="ECO:0000313" key="7">
    <source>
        <dbReference type="EMBL" id="GKU95980.1"/>
    </source>
</evidence>
<dbReference type="EMBL" id="BPVZ01000009">
    <property type="protein sequence ID" value="GKU95980.1"/>
    <property type="molecule type" value="Genomic_DNA"/>
</dbReference>
<comment type="function">
    <text evidence="1 6">Hydrolyzes acetyl esters in homogalacturonan regions of pectin. In type I primary cell wall, galacturonic acid residues of pectin can be acetylated at the O-2 and O-3 positions. Decreasing the degree of acetylation of pectin gels in vitro alters their physical properties.</text>
</comment>
<name>A0AAV5IFD6_9ROSI</name>
<feature type="signal peptide" evidence="6">
    <location>
        <begin position="1"/>
        <end position="26"/>
    </location>
</feature>
<reference evidence="7 8" key="1">
    <citation type="journal article" date="2021" name="Commun. Biol.">
        <title>The genome of Shorea leprosula (Dipterocarpaceae) highlights the ecological relevance of drought in aseasonal tropical rainforests.</title>
        <authorList>
            <person name="Ng K.K.S."/>
            <person name="Kobayashi M.J."/>
            <person name="Fawcett J.A."/>
            <person name="Hatakeyama M."/>
            <person name="Paape T."/>
            <person name="Ng C.H."/>
            <person name="Ang C.C."/>
            <person name="Tnah L.H."/>
            <person name="Lee C.T."/>
            <person name="Nishiyama T."/>
            <person name="Sese J."/>
            <person name="O'Brien M.J."/>
            <person name="Copetti D."/>
            <person name="Mohd Noor M.I."/>
            <person name="Ong R.C."/>
            <person name="Putra M."/>
            <person name="Sireger I.Z."/>
            <person name="Indrioko S."/>
            <person name="Kosugi Y."/>
            <person name="Izuno A."/>
            <person name="Isagi Y."/>
            <person name="Lee S.L."/>
            <person name="Shimizu K.K."/>
        </authorList>
    </citation>
    <scope>NUCLEOTIDE SEQUENCE [LARGE SCALE GENOMIC DNA]</scope>
    <source>
        <strain evidence="7">214</strain>
    </source>
</reference>
<dbReference type="PANTHER" id="PTHR21562:SF51">
    <property type="entry name" value="PECTIN ACETYLESTERASE 11"/>
    <property type="match status" value="1"/>
</dbReference>
<organism evidence="7 8">
    <name type="scientific">Rubroshorea leprosula</name>
    <dbReference type="NCBI Taxonomy" id="152421"/>
    <lineage>
        <taxon>Eukaryota</taxon>
        <taxon>Viridiplantae</taxon>
        <taxon>Streptophyta</taxon>
        <taxon>Embryophyta</taxon>
        <taxon>Tracheophyta</taxon>
        <taxon>Spermatophyta</taxon>
        <taxon>Magnoliopsida</taxon>
        <taxon>eudicotyledons</taxon>
        <taxon>Gunneridae</taxon>
        <taxon>Pentapetalae</taxon>
        <taxon>rosids</taxon>
        <taxon>malvids</taxon>
        <taxon>Malvales</taxon>
        <taxon>Dipterocarpaceae</taxon>
        <taxon>Rubroshorea</taxon>
    </lineage>
</organism>
<keyword evidence="6" id="KW-0378">Hydrolase</keyword>
<dbReference type="Pfam" id="PF03283">
    <property type="entry name" value="PAE"/>
    <property type="match status" value="1"/>
</dbReference>
<feature type="chain" id="PRO_5043109146" description="Pectin acetylesterase" evidence="6">
    <location>
        <begin position="27"/>
        <end position="396"/>
    </location>
</feature>
<evidence type="ECO:0000256" key="5">
    <source>
        <dbReference type="ARBA" id="ARBA00023316"/>
    </source>
</evidence>
<dbReference type="GO" id="GO:0052793">
    <property type="term" value="F:pectin acetylesterase activity"/>
    <property type="evidence" value="ECO:0007669"/>
    <property type="project" value="TreeGrafter"/>
</dbReference>
<dbReference type="AlphaFoldDB" id="A0AAV5IFD6"/>
<dbReference type="EC" id="3.1.1.-" evidence="6"/>
<keyword evidence="5 6" id="KW-0961">Cell wall biogenesis/degradation</keyword>
<evidence type="ECO:0000256" key="2">
    <source>
        <dbReference type="ARBA" id="ARBA00004191"/>
    </source>
</evidence>
<dbReference type="GO" id="GO:0071555">
    <property type="term" value="P:cell wall organization"/>
    <property type="evidence" value="ECO:0007669"/>
    <property type="project" value="UniProtKB-KW"/>
</dbReference>
<dbReference type="PANTHER" id="PTHR21562">
    <property type="entry name" value="NOTUM-RELATED"/>
    <property type="match status" value="1"/>
</dbReference>
<comment type="caution">
    <text evidence="7">The sequence shown here is derived from an EMBL/GenBank/DDBJ whole genome shotgun (WGS) entry which is preliminary data.</text>
</comment>
<comment type="similarity">
    <text evidence="3 6">Belongs to the pectinacetylesterase family.</text>
</comment>
<dbReference type="Proteomes" id="UP001054252">
    <property type="component" value="Unassembled WGS sequence"/>
</dbReference>
<sequence>MVNAKAKAGQWLYLLVCILILLKAEGAGVGITYLDSAVAKGAVCLDGSPPAYHFDKGFGSGVNNWLVHMEGGGWCNNIETCVARKKTDTGSSKLMVKSFGFSGILGSKQSSNPDFYNWNRIKVRYCDGSSFTGDIEAVDPANQLYFRGARVWRAIMDDLLAKGMKNAQNAILSGCSAGGLASILNCDRFRSLFPTTTKVKCISDAGFFLNAKDVSGGSLIQTFYSQVVATHGSDKNLPASCTSRMSPELCFFPQNVVPYMQTPIFFINSAYDFWQIKNILAPSAADPKKQWKNCKLNLTTCSAAQLQTIQDYRGQFVSTVTRAAGNSLRIGMWIDSCYAHCQSGRQLTWLSDSSTQVANTKIAVAVGDWFNERGLVQKIDCLYPCNPTCQAPDSES</sequence>
<dbReference type="InterPro" id="IPR004963">
    <property type="entry name" value="PAE/NOTUM"/>
</dbReference>
<comment type="subcellular location">
    <subcellularLocation>
        <location evidence="2 6">Secreted</location>
        <location evidence="2 6">Cell wall</location>
    </subcellularLocation>
</comment>
<keyword evidence="4 6" id="KW-0134">Cell wall</keyword>
<accession>A0AAV5IFD6</accession>
<dbReference type="GO" id="GO:0009505">
    <property type="term" value="C:plant-type cell wall"/>
    <property type="evidence" value="ECO:0007669"/>
    <property type="project" value="TreeGrafter"/>
</dbReference>
<evidence type="ECO:0000256" key="6">
    <source>
        <dbReference type="RuleBase" id="RU363114"/>
    </source>
</evidence>
<protein>
    <recommendedName>
        <fullName evidence="6">Pectin acetylesterase</fullName>
        <ecNumber evidence="6">3.1.1.-</ecNumber>
    </recommendedName>
</protein>
<proteinExistence type="inferred from homology"/>
<gene>
    <name evidence="7" type="ORF">SLEP1_g9267</name>
</gene>
<keyword evidence="6" id="KW-0964">Secreted</keyword>
<keyword evidence="8" id="KW-1185">Reference proteome</keyword>
<evidence type="ECO:0000313" key="8">
    <source>
        <dbReference type="Proteomes" id="UP001054252"/>
    </source>
</evidence>
<evidence type="ECO:0000256" key="3">
    <source>
        <dbReference type="ARBA" id="ARBA00005784"/>
    </source>
</evidence>
<evidence type="ECO:0000256" key="1">
    <source>
        <dbReference type="ARBA" id="ARBA00003534"/>
    </source>
</evidence>